<protein>
    <submittedName>
        <fullName evidence="2">DUF1302 domain-containing protein</fullName>
    </submittedName>
</protein>
<dbReference type="Pfam" id="PF06980">
    <property type="entry name" value="DUF1302"/>
    <property type="match status" value="1"/>
</dbReference>
<sequence>MTKTQQTWRLARLPLAVSLASTLAAPAFGVTFNIGEIEGQLDSSVSVGASWSVRGADPDLIGTVNGGKAASSTSDDNRLNFKKGETFSKIFKGIHDLELKYGDSGAFVRGKYWYDFELKDESRLFKDVSDSNRKQAAQSSGAEILDAFVYHNYAIADQPGSVRLGKQVVSWGESTFIQNSINSINPIDAAAFRRPGAEIKEGLIPVNMFYVGQSLTDNLSMEAFYQIEWDQTIADNCGTFFSTSDVIADGCDNNLTVPGSTDPASVAALRALQPFAAATGAGFDVEDEGVVVQRGGDRDARDSGQYGLALRWLGDNTEYGAYFMNYHSRTPFFNTKTADAATLAGLAATPANLSNPTSTAGALCSAFGGFPACAFSPAFGAAAAGLAPAVALGNGEYFLSYPEDIRLYGLSFSTVLPTGTSWAGEVSYRPNAPIQINSTALNTALVNPLTGGAAAPTIDTAPGAENQGYRRKELTQVQTTFTHFFDQVMGASRLTVVGEIGAAHVGGLERRSDLQYGRDSIYGAYSASNDDGFVTTTSWGYRARAILDYPSVFAGVNLKPSLSWSHDVDGYGPNGLFNEGSKAVSLGLNAEYQNTYTADLSYTDFFGGDYNTAIDRDFVALSFGMNF</sequence>
<feature type="chain" id="PRO_5046554576" evidence="1">
    <location>
        <begin position="30"/>
        <end position="627"/>
    </location>
</feature>
<dbReference type="RefSeq" id="WP_369288531.1">
    <property type="nucleotide sequence ID" value="NZ_JBFTEG010000013.1"/>
</dbReference>
<evidence type="ECO:0000313" key="2">
    <source>
        <dbReference type="EMBL" id="MEX6503587.1"/>
    </source>
</evidence>
<comment type="caution">
    <text evidence="2">The sequence shown here is derived from an EMBL/GenBank/DDBJ whole genome shotgun (WGS) entry which is preliminary data.</text>
</comment>
<evidence type="ECO:0000313" key="3">
    <source>
        <dbReference type="Proteomes" id="UP001560296"/>
    </source>
</evidence>
<reference evidence="2 3" key="1">
    <citation type="submission" date="2024-07" db="EMBL/GenBank/DDBJ databases">
        <authorList>
            <person name="Li M."/>
        </authorList>
    </citation>
    <scope>NUCLEOTIDE SEQUENCE [LARGE SCALE GENOMIC DNA]</scope>
    <source>
        <strain evidence="2 3">25A3E</strain>
    </source>
</reference>
<proteinExistence type="predicted"/>
<gene>
    <name evidence="2" type="ORF">AB5S05_16105</name>
</gene>
<dbReference type="Proteomes" id="UP001560296">
    <property type="component" value="Unassembled WGS sequence"/>
</dbReference>
<keyword evidence="3" id="KW-1185">Reference proteome</keyword>
<accession>A0ABV3YZS8</accession>
<name>A0ABV3YZS8_9PSED</name>
<feature type="signal peptide" evidence="1">
    <location>
        <begin position="1"/>
        <end position="29"/>
    </location>
</feature>
<evidence type="ECO:0000256" key="1">
    <source>
        <dbReference type="SAM" id="SignalP"/>
    </source>
</evidence>
<keyword evidence="1" id="KW-0732">Signal</keyword>
<dbReference type="InterPro" id="IPR010727">
    <property type="entry name" value="DUF1302"/>
</dbReference>
<organism evidence="2 3">
    <name type="scientific">Pseudomonas zhanjiangensis</name>
    <dbReference type="NCBI Taxonomy" id="3239015"/>
    <lineage>
        <taxon>Bacteria</taxon>
        <taxon>Pseudomonadati</taxon>
        <taxon>Pseudomonadota</taxon>
        <taxon>Gammaproteobacteria</taxon>
        <taxon>Pseudomonadales</taxon>
        <taxon>Pseudomonadaceae</taxon>
        <taxon>Pseudomonas</taxon>
    </lineage>
</organism>
<dbReference type="EMBL" id="JBFTEG010000013">
    <property type="protein sequence ID" value="MEX6503587.1"/>
    <property type="molecule type" value="Genomic_DNA"/>
</dbReference>